<dbReference type="EMBL" id="GISG01227624">
    <property type="protein sequence ID" value="MBA4665564.1"/>
    <property type="molecule type" value="Transcribed_RNA"/>
</dbReference>
<name>A0A7C9EPS2_OPUST</name>
<evidence type="ECO:0000313" key="2">
    <source>
        <dbReference type="EMBL" id="MBA4665564.1"/>
    </source>
</evidence>
<reference evidence="2" key="2">
    <citation type="submission" date="2020-07" db="EMBL/GenBank/DDBJ databases">
        <authorList>
            <person name="Vera ALvarez R."/>
            <person name="Arias-Moreno D.M."/>
            <person name="Jimenez-Jacinto V."/>
            <person name="Jimenez-Bremont J.F."/>
            <person name="Swaminathan K."/>
            <person name="Moose S.P."/>
            <person name="Guerrero-Gonzalez M.L."/>
            <person name="Marino-Ramirez L."/>
            <person name="Landsman D."/>
            <person name="Rodriguez-Kessler M."/>
            <person name="Delgado-Sanchez P."/>
        </authorList>
    </citation>
    <scope>NUCLEOTIDE SEQUENCE</scope>
    <source>
        <tissue evidence="2">Cladode</tissue>
    </source>
</reference>
<accession>A0A7C9EPS2</accession>
<proteinExistence type="predicted"/>
<dbReference type="AlphaFoldDB" id="A0A7C9EPS2"/>
<reference evidence="2" key="1">
    <citation type="journal article" date="2013" name="J. Plant Res.">
        <title>Effect of fungi and light on seed germination of three Opuntia species from semiarid lands of central Mexico.</title>
        <authorList>
            <person name="Delgado-Sanchez P."/>
            <person name="Jimenez-Bremont J.F."/>
            <person name="Guerrero-Gonzalez Mde L."/>
            <person name="Flores J."/>
        </authorList>
    </citation>
    <scope>NUCLEOTIDE SEQUENCE</scope>
    <source>
        <tissue evidence="2">Cladode</tissue>
    </source>
</reference>
<evidence type="ECO:0000256" key="1">
    <source>
        <dbReference type="SAM" id="MobiDB-lite"/>
    </source>
</evidence>
<protein>
    <submittedName>
        <fullName evidence="2">Uncharacterized protein</fullName>
    </submittedName>
</protein>
<feature type="region of interest" description="Disordered" evidence="1">
    <location>
        <begin position="47"/>
        <end position="99"/>
    </location>
</feature>
<organism evidence="2">
    <name type="scientific">Opuntia streptacantha</name>
    <name type="common">Prickly pear cactus</name>
    <name type="synonym">Opuntia cardona</name>
    <dbReference type="NCBI Taxonomy" id="393608"/>
    <lineage>
        <taxon>Eukaryota</taxon>
        <taxon>Viridiplantae</taxon>
        <taxon>Streptophyta</taxon>
        <taxon>Embryophyta</taxon>
        <taxon>Tracheophyta</taxon>
        <taxon>Spermatophyta</taxon>
        <taxon>Magnoliopsida</taxon>
        <taxon>eudicotyledons</taxon>
        <taxon>Gunneridae</taxon>
        <taxon>Pentapetalae</taxon>
        <taxon>Caryophyllales</taxon>
        <taxon>Cactineae</taxon>
        <taxon>Cactaceae</taxon>
        <taxon>Opuntioideae</taxon>
        <taxon>Opuntia</taxon>
    </lineage>
</organism>
<sequence>MSSNMLCVTPPLPILIWRLQSLCRYFSTSSATSCSIRGSPNTLFLCSSHRSRSPPPSTGAQVPVHFRSSRPGPNGENLGGSRNPIGSTAGSDSEYEYRKSKGKSDFTGKLWAFWEFRGSFSLLILGLGGFAMGEKGGSSASE</sequence>